<evidence type="ECO:0000313" key="2">
    <source>
        <dbReference type="EMBL" id="CEL04918.1"/>
    </source>
</evidence>
<proteinExistence type="predicted"/>
<feature type="compositionally biased region" description="Basic residues" evidence="1">
    <location>
        <begin position="141"/>
        <end position="153"/>
    </location>
</feature>
<feature type="compositionally biased region" description="Low complexity" evidence="1">
    <location>
        <begin position="186"/>
        <end position="196"/>
    </location>
</feature>
<accession>A0A0U5FZX5</accession>
<name>A0A0U5FZX5_ASPCI</name>
<feature type="region of interest" description="Disordered" evidence="1">
    <location>
        <begin position="625"/>
        <end position="674"/>
    </location>
</feature>
<dbReference type="EMBL" id="CDMC01000004">
    <property type="protein sequence ID" value="CEL04918.1"/>
    <property type="molecule type" value="Genomic_DNA"/>
</dbReference>
<dbReference type="InterPro" id="IPR009003">
    <property type="entry name" value="Peptidase_S1_PA"/>
</dbReference>
<keyword evidence="3" id="KW-1185">Reference proteome</keyword>
<feature type="compositionally biased region" description="Low complexity" evidence="1">
    <location>
        <begin position="625"/>
        <end position="636"/>
    </location>
</feature>
<sequence length="674" mass="74403">MATPDERLLCHPHTAELLGDTPGQNLAQPAKSNYSAHFRDYKAARISIHPFPAVLDFFFQTIIPPQFSGFSWGQPFSSMPVQDRDIRDYWQLKDILNQVKETWYTLKDSDAVHPPEGVASQQSLPVPPQQTPDPQSQDARPRRRKKRKPRHSRSSSSTGSGWGGTTLVNGRSGSSAPASPTPQSPSVPSSVSKTSRTKYTGAGLFQHWLRSAFKGPGPQPPRPKITPGRECLRINGKRCWHIDYDTYPVAEEVAENVRAHVEHYINGPGGVAAEHYVGTFLLGPNLKDLTPTVLVCCDSKSKRKYLEETLLKKRMPKQSWLHMEISNDFPHKRVKAHLSASGTHEPIDGQASDSPGPRTVSLGTFITPPSCIDEHSGWDVYVRGAPPDGRITFPATFYVGTNLRLLHKITIGRMVVLEGDERLYGITVGHAITTKGSLHADRTDPCSSPKPDMSGDPSEFRAVGTVVNSTRGLKGELDWALVRFSSKFQVADDLRQEDLAISKELFNFSKPPAERDRQVLIMRTSQHISGRLRPYINHISVPGDEFLVKTWMVELDGGGSAEPGDCGSLVVDFRSNKICGFVSYGADDGRTVFIVPAWDIFCEIQGVMDKQIAILPFVDMHVPPEYSESTSSSASSEYDDDDENSETSENFELGEVEGDGATSTRSSSNTENES</sequence>
<evidence type="ECO:0000313" key="3">
    <source>
        <dbReference type="Proteomes" id="UP000054771"/>
    </source>
</evidence>
<reference evidence="3" key="1">
    <citation type="journal article" date="2016" name="Genome Announc.">
        <title>Draft genome sequences of fungus Aspergillus calidoustus.</title>
        <authorList>
            <person name="Horn F."/>
            <person name="Linde J."/>
            <person name="Mattern D.J."/>
            <person name="Walther G."/>
            <person name="Guthke R."/>
            <person name="Scherlach K."/>
            <person name="Martin K."/>
            <person name="Brakhage A.A."/>
            <person name="Petzke L."/>
            <person name="Valiante V."/>
        </authorList>
    </citation>
    <scope>NUCLEOTIDE SEQUENCE [LARGE SCALE GENOMIC DNA]</scope>
    <source>
        <strain evidence="3">SF006504</strain>
    </source>
</reference>
<evidence type="ECO:0000256" key="1">
    <source>
        <dbReference type="SAM" id="MobiDB-lite"/>
    </source>
</evidence>
<feature type="compositionally biased region" description="Acidic residues" evidence="1">
    <location>
        <begin position="637"/>
        <end position="646"/>
    </location>
</feature>
<dbReference type="OrthoDB" id="4478627at2759"/>
<dbReference type="Proteomes" id="UP000054771">
    <property type="component" value="Unassembled WGS sequence"/>
</dbReference>
<dbReference type="AlphaFoldDB" id="A0A0U5FZX5"/>
<feature type="region of interest" description="Disordered" evidence="1">
    <location>
        <begin position="110"/>
        <end position="196"/>
    </location>
</feature>
<organism evidence="2 3">
    <name type="scientific">Aspergillus calidoustus</name>
    <dbReference type="NCBI Taxonomy" id="454130"/>
    <lineage>
        <taxon>Eukaryota</taxon>
        <taxon>Fungi</taxon>
        <taxon>Dikarya</taxon>
        <taxon>Ascomycota</taxon>
        <taxon>Pezizomycotina</taxon>
        <taxon>Eurotiomycetes</taxon>
        <taxon>Eurotiomycetidae</taxon>
        <taxon>Eurotiales</taxon>
        <taxon>Aspergillaceae</taxon>
        <taxon>Aspergillus</taxon>
        <taxon>Aspergillus subgen. Nidulantes</taxon>
    </lineage>
</organism>
<protein>
    <submittedName>
        <fullName evidence="2">Uncharacterized protein</fullName>
    </submittedName>
</protein>
<gene>
    <name evidence="2" type="ORF">ASPCAL06042</name>
</gene>
<feature type="region of interest" description="Disordered" evidence="1">
    <location>
        <begin position="437"/>
        <end position="458"/>
    </location>
</feature>
<feature type="compositionally biased region" description="Low complexity" evidence="1">
    <location>
        <begin position="662"/>
        <end position="674"/>
    </location>
</feature>
<dbReference type="SUPFAM" id="SSF50494">
    <property type="entry name" value="Trypsin-like serine proteases"/>
    <property type="match status" value="1"/>
</dbReference>